<evidence type="ECO:0000256" key="6">
    <source>
        <dbReference type="SAM" id="MobiDB-lite"/>
    </source>
</evidence>
<feature type="transmembrane region" description="Helical" evidence="7">
    <location>
        <begin position="464"/>
        <end position="490"/>
    </location>
</feature>
<keyword evidence="4 7" id="KW-1133">Transmembrane helix</keyword>
<feature type="region of interest" description="Disordered" evidence="6">
    <location>
        <begin position="274"/>
        <end position="295"/>
    </location>
</feature>
<keyword evidence="3" id="KW-0201">Cytochrome c-type biogenesis</keyword>
<proteinExistence type="predicted"/>
<feature type="transmembrane region" description="Helical" evidence="7">
    <location>
        <begin position="529"/>
        <end position="548"/>
    </location>
</feature>
<dbReference type="Proteomes" id="UP001055156">
    <property type="component" value="Unassembled WGS sequence"/>
</dbReference>
<keyword evidence="12" id="KW-1185">Reference proteome</keyword>
<dbReference type="SUPFAM" id="SSF52833">
    <property type="entry name" value="Thioredoxin-like"/>
    <property type="match status" value="1"/>
</dbReference>
<organism evidence="11 12">
    <name type="scientific">Methylobacterium organophilum</name>
    <dbReference type="NCBI Taxonomy" id="410"/>
    <lineage>
        <taxon>Bacteria</taxon>
        <taxon>Pseudomonadati</taxon>
        <taxon>Pseudomonadota</taxon>
        <taxon>Alphaproteobacteria</taxon>
        <taxon>Hyphomicrobiales</taxon>
        <taxon>Methylobacteriaceae</taxon>
        <taxon>Methylobacterium</taxon>
    </lineage>
</organism>
<keyword evidence="2 7" id="KW-0812">Transmembrane</keyword>
<dbReference type="RefSeq" id="WP_238311550.1">
    <property type="nucleotide sequence ID" value="NZ_BPQV01000007.1"/>
</dbReference>
<dbReference type="Pfam" id="PF13899">
    <property type="entry name" value="Thioredoxin_7"/>
    <property type="match status" value="1"/>
</dbReference>
<reference evidence="11" key="1">
    <citation type="journal article" date="2021" name="Front. Microbiol.">
        <title>Comprehensive Comparative Genomics and Phenotyping of Methylobacterium Species.</title>
        <authorList>
            <person name="Alessa O."/>
            <person name="Ogura Y."/>
            <person name="Fujitani Y."/>
            <person name="Takami H."/>
            <person name="Hayashi T."/>
            <person name="Sahin N."/>
            <person name="Tani A."/>
        </authorList>
    </citation>
    <scope>NUCLEOTIDE SEQUENCE</scope>
    <source>
        <strain evidence="11">NBRC 15689</strain>
    </source>
</reference>
<comment type="subcellular location">
    <subcellularLocation>
        <location evidence="1">Membrane</location>
        <topology evidence="1">Multi-pass membrane protein</topology>
    </subcellularLocation>
</comment>
<sequence>MIRLLLVLCLLLSALGLGPARAAGQSVKPKDLVRASLVSEETALVPGRRLTLGLRLVMKPGWHVYWRNPGDSGLPPDMAWANPAGFSVGPTAWPVPERIPVQTLMNYGYEGEVVLLVPVTAPATLALGGSARLGGHLTYLVCEEICIPGEADLSLDLPVAAEAEKDPAQAGLFAQARAALPEPSPWPYRLTRTGERLVLDLDRTGLAAGAVTGAAFFPYAETVLDNAAPQDFSVDGTGLHLTLKPTDAANPPQDLPGVLVFTENGERQAYALGKEPEPAPAPAAAASPGAPSAELPRDDGEALTFWSAVAFAFLGGLILNLMPCVFPVLSIKVLSLVKQSGASAARVRRHGLIYTAGVLVSFLGLAGLLLALKAGGAGIGWGFQLQSPVVVALLAYGLFAMGLSLSGVVHVGAGIAGLGDGLTRRAGYQGSFFTGVLATLVATPCTAPFMGTAVGFALTQSPAVSLAVFASLGLGLALPFLLLTLFPGALRGLPRPGAWMDTLKGVLAFPVYATVAWLVWVLAQQVGPNGLLAGLCGLVLVGFSAWVWERARHSGRTGAGLARAAALAALAATLGLVAVLDGDRARAASTVSAEGVEPFTQARLDALRAEGRTVFVDMTAAWCITCQVNERTALAGERVRAAFKAGDVAYLRGDWTNRNPEITALLERHGRSGVPLYLVYRGRSEARVLPQILTEGIVLAEIGKRADLAGR</sequence>
<reference evidence="11" key="2">
    <citation type="submission" date="2021-08" db="EMBL/GenBank/DDBJ databases">
        <authorList>
            <person name="Tani A."/>
            <person name="Ola A."/>
            <person name="Ogura Y."/>
            <person name="Katsura K."/>
            <person name="Hayashi T."/>
        </authorList>
    </citation>
    <scope>NUCLEOTIDE SEQUENCE</scope>
    <source>
        <strain evidence="11">NBRC 15689</strain>
    </source>
</reference>
<evidence type="ECO:0000256" key="3">
    <source>
        <dbReference type="ARBA" id="ARBA00022748"/>
    </source>
</evidence>
<dbReference type="Gene3D" id="3.40.30.10">
    <property type="entry name" value="Glutaredoxin"/>
    <property type="match status" value="1"/>
</dbReference>
<evidence type="ECO:0000256" key="5">
    <source>
        <dbReference type="ARBA" id="ARBA00023136"/>
    </source>
</evidence>
<feature type="compositionally biased region" description="Low complexity" evidence="6">
    <location>
        <begin position="282"/>
        <end position="294"/>
    </location>
</feature>
<evidence type="ECO:0000256" key="7">
    <source>
        <dbReference type="SAM" id="Phobius"/>
    </source>
</evidence>
<feature type="transmembrane region" description="Helical" evidence="7">
    <location>
        <begin position="430"/>
        <end position="458"/>
    </location>
</feature>
<dbReference type="PANTHER" id="PTHR32234:SF3">
    <property type="entry name" value="SUPPRESSION OF COPPER SENSITIVITY PROTEIN"/>
    <property type="match status" value="1"/>
</dbReference>
<feature type="transmembrane region" description="Helical" evidence="7">
    <location>
        <begin position="392"/>
        <end position="418"/>
    </location>
</feature>
<feature type="domain" description="Thiol:disulfide interchange protein DsbD N-terminal" evidence="10">
    <location>
        <begin position="36"/>
        <end position="155"/>
    </location>
</feature>
<dbReference type="CDD" id="cd02953">
    <property type="entry name" value="DsbDgamma"/>
    <property type="match status" value="1"/>
</dbReference>
<dbReference type="Pfam" id="PF02683">
    <property type="entry name" value="DsbD_TM"/>
    <property type="match status" value="1"/>
</dbReference>
<evidence type="ECO:0000259" key="9">
    <source>
        <dbReference type="Pfam" id="PF02683"/>
    </source>
</evidence>
<dbReference type="InterPro" id="IPR035671">
    <property type="entry name" value="DsbD_gamma"/>
</dbReference>
<comment type="caution">
    <text evidence="11">The sequence shown here is derived from an EMBL/GenBank/DDBJ whole genome shotgun (WGS) entry which is preliminary data.</text>
</comment>
<evidence type="ECO:0000313" key="11">
    <source>
        <dbReference type="EMBL" id="GJE27750.1"/>
    </source>
</evidence>
<feature type="transmembrane region" description="Helical" evidence="7">
    <location>
        <begin position="502"/>
        <end position="523"/>
    </location>
</feature>
<evidence type="ECO:0000256" key="4">
    <source>
        <dbReference type="ARBA" id="ARBA00022989"/>
    </source>
</evidence>
<dbReference type="PANTHER" id="PTHR32234">
    <property type="entry name" value="THIOL:DISULFIDE INTERCHANGE PROTEIN DSBD"/>
    <property type="match status" value="1"/>
</dbReference>
<evidence type="ECO:0000259" key="10">
    <source>
        <dbReference type="Pfam" id="PF11412"/>
    </source>
</evidence>
<accession>A0ABQ4T7V9</accession>
<evidence type="ECO:0000313" key="12">
    <source>
        <dbReference type="Proteomes" id="UP001055156"/>
    </source>
</evidence>
<feature type="transmembrane region" description="Helical" evidence="7">
    <location>
        <begin position="352"/>
        <end position="372"/>
    </location>
</feature>
<feature type="signal peptide" evidence="8">
    <location>
        <begin position="1"/>
        <end position="22"/>
    </location>
</feature>
<evidence type="ECO:0000256" key="2">
    <source>
        <dbReference type="ARBA" id="ARBA00022692"/>
    </source>
</evidence>
<dbReference type="Pfam" id="PF11412">
    <property type="entry name" value="DsbD_N"/>
    <property type="match status" value="1"/>
</dbReference>
<feature type="domain" description="Cytochrome C biogenesis protein transmembrane" evidence="9">
    <location>
        <begin position="306"/>
        <end position="519"/>
    </location>
</feature>
<evidence type="ECO:0000256" key="8">
    <source>
        <dbReference type="SAM" id="SignalP"/>
    </source>
</evidence>
<keyword evidence="5 7" id="KW-0472">Membrane</keyword>
<dbReference type="InterPro" id="IPR036249">
    <property type="entry name" value="Thioredoxin-like_sf"/>
</dbReference>
<name>A0ABQ4T7V9_METOR</name>
<dbReference type="InterPro" id="IPR028250">
    <property type="entry name" value="DsbDN"/>
</dbReference>
<feature type="transmembrane region" description="Helical" evidence="7">
    <location>
        <begin position="305"/>
        <end position="331"/>
    </location>
</feature>
<protein>
    <submittedName>
        <fullName evidence="11">Thiol:disulfide interchange protein DsbD</fullName>
    </submittedName>
</protein>
<dbReference type="EMBL" id="BPQV01000007">
    <property type="protein sequence ID" value="GJE27750.1"/>
    <property type="molecule type" value="Genomic_DNA"/>
</dbReference>
<feature type="transmembrane region" description="Helical" evidence="7">
    <location>
        <begin position="560"/>
        <end position="580"/>
    </location>
</feature>
<keyword evidence="8" id="KW-0732">Signal</keyword>
<evidence type="ECO:0000256" key="1">
    <source>
        <dbReference type="ARBA" id="ARBA00004141"/>
    </source>
</evidence>
<gene>
    <name evidence="11" type="primary">dsbD_3</name>
    <name evidence="11" type="ORF">LKMONMHP_2611</name>
</gene>
<feature type="chain" id="PRO_5045357314" evidence="8">
    <location>
        <begin position="23"/>
        <end position="711"/>
    </location>
</feature>
<dbReference type="InterPro" id="IPR003834">
    <property type="entry name" value="Cyt_c_assmbl_TM_dom"/>
</dbReference>